<dbReference type="PANTHER" id="PTHR13037:SF24">
    <property type="entry name" value="POLYCOMB PROTEIN PCL-RELATED"/>
    <property type="match status" value="1"/>
</dbReference>
<dbReference type="PRINTS" id="PR01217">
    <property type="entry name" value="PRICHEXTENSN"/>
</dbReference>
<evidence type="ECO:0000256" key="2">
    <source>
        <dbReference type="SAM" id="MobiDB-lite"/>
    </source>
</evidence>
<dbReference type="PANTHER" id="PTHR13037">
    <property type="entry name" value="FORMIN"/>
    <property type="match status" value="1"/>
</dbReference>
<evidence type="ECO:0000256" key="1">
    <source>
        <dbReference type="ARBA" id="ARBA00022581"/>
    </source>
</evidence>
<dbReference type="Proteomes" id="UP001526143">
    <property type="component" value="Unassembled WGS sequence"/>
</dbReference>
<feature type="compositionally biased region" description="Polar residues" evidence="2">
    <location>
        <begin position="28"/>
        <end position="47"/>
    </location>
</feature>
<feature type="region of interest" description="Disordered" evidence="2">
    <location>
        <begin position="1"/>
        <end position="59"/>
    </location>
</feature>
<feature type="compositionally biased region" description="Pro residues" evidence="2">
    <location>
        <begin position="417"/>
        <end position="440"/>
    </location>
</feature>
<comment type="caution">
    <text evidence="3">The sequence shown here is derived from an EMBL/GenBank/DDBJ whole genome shotgun (WGS) entry which is preliminary data.</text>
</comment>
<dbReference type="EMBL" id="JAOWRF010000086">
    <property type="protein sequence ID" value="MCV3213026.1"/>
    <property type="molecule type" value="Genomic_DNA"/>
</dbReference>
<dbReference type="RefSeq" id="WP_263744532.1">
    <property type="nucleotide sequence ID" value="NZ_JAOWRF010000086.1"/>
</dbReference>
<evidence type="ECO:0000313" key="3">
    <source>
        <dbReference type="EMBL" id="MCV3213026.1"/>
    </source>
</evidence>
<name>A0ABT3AV77_9CYAN</name>
<gene>
    <name evidence="3" type="ORF">OGM63_05705</name>
</gene>
<evidence type="ECO:0000313" key="4">
    <source>
        <dbReference type="Proteomes" id="UP001526143"/>
    </source>
</evidence>
<keyword evidence="4" id="KW-1185">Reference proteome</keyword>
<protein>
    <submittedName>
        <fullName evidence="3">Uncharacterized protein</fullName>
    </submittedName>
</protein>
<reference evidence="3 4" key="1">
    <citation type="submission" date="2022-10" db="EMBL/GenBank/DDBJ databases">
        <title>Identification of biosynthetic pathway for the production of the potent trypsin inhibitor radiosumin.</title>
        <authorList>
            <person name="Fewer D.P."/>
            <person name="Delbaje E."/>
            <person name="Ouyang X."/>
            <person name="Agostino P.D."/>
            <person name="Wahlsten M."/>
            <person name="Jokela J."/>
            <person name="Permi P."/>
            <person name="Haapaniemi E."/>
            <person name="Koistinen H."/>
        </authorList>
    </citation>
    <scope>NUCLEOTIDE SEQUENCE [LARGE SCALE GENOMIC DNA]</scope>
    <source>
        <strain evidence="3 4">NIES-515</strain>
    </source>
</reference>
<feature type="region of interest" description="Disordered" evidence="2">
    <location>
        <begin position="138"/>
        <end position="220"/>
    </location>
</feature>
<accession>A0ABT3AV77</accession>
<organism evidence="3 4">
    <name type="scientific">Plectonema radiosum NIES-515</name>
    <dbReference type="NCBI Taxonomy" id="2986073"/>
    <lineage>
        <taxon>Bacteria</taxon>
        <taxon>Bacillati</taxon>
        <taxon>Cyanobacteriota</taxon>
        <taxon>Cyanophyceae</taxon>
        <taxon>Oscillatoriophycideae</taxon>
        <taxon>Oscillatoriales</taxon>
        <taxon>Microcoleaceae</taxon>
        <taxon>Plectonema</taxon>
    </lineage>
</organism>
<feature type="region of interest" description="Disordered" evidence="2">
    <location>
        <begin position="414"/>
        <end position="440"/>
    </location>
</feature>
<sequence>MFEPQPNPFQANPPGFDFGFQEPELKSKTQFQNFNFDSGGQMTTPSKSAVPPGATPESINFDSTVRDYILKNQQLNEALKQQKAIDDLYKKVVSDALPREATVVPPDNFDLTAKPMKNITPPSDLEEIIKLKEQLLKKSQPTPKTPPPNPDLNLAPPSGTPGAKPGYKTIPNPGTVPNNTPEFRPNPKPHKYPVPNPLPKDLPPPPSPKGYFPPPADPPLPKPAKFPKAGLGGAAVGGLVDFGIRVASGQPPGQAAFGAAGGVVGGVVGGAIGSLGGPLGTFVGGVIGGAIGGAIADVVFPYFFPDPPSLDPPLTFPPFKNDYSAKNAYFINDQFLPIHIVSSVRTVHGKILSVQRLADSNNGYVKWTNYEVTSKLFEFVDGINIKVVSSEAVLASEPTPFLVGFVPIIIPNKDPEPAPAPSPSPSPSPSPTPTKKPLPFFPPIDMKLPDPGIPPEAKPPNICASDPCNLKISNDLDELKNKFEFVHIKVAVFKECNSKTGKPMFKEQTIKTIKGLEAQEILNFARIAKLEALQCENNCTATVPEWWQLRPEAQRPQLIYVFAEKKDDGTLGNDYYPMTIPHPKSDKPPEESPFQPYRKGSWEGILTLKDNSKVIINAFDKDGAESFLKEISKLINPKMLEGSFQKLGQRKGQKLKEITVQVIRADYYPEGSKDMKPKWVKNFRK</sequence>
<proteinExistence type="predicted"/>
<keyword evidence="1" id="KW-0945">Host-virus interaction</keyword>
<feature type="compositionally biased region" description="Pro residues" evidence="2">
    <location>
        <begin position="192"/>
        <end position="220"/>
    </location>
</feature>